<dbReference type="Proteomes" id="UP001226084">
    <property type="component" value="Unassembled WGS sequence"/>
</dbReference>
<comment type="caution">
    <text evidence="9">The sequence shown here is derived from an EMBL/GenBank/DDBJ whole genome shotgun (WGS) entry which is preliminary data.</text>
</comment>
<evidence type="ECO:0000256" key="3">
    <source>
        <dbReference type="ARBA" id="ARBA00022723"/>
    </source>
</evidence>
<name>A0AAP5AIH5_9GAMM</name>
<accession>A0AAP5AIH5</accession>
<dbReference type="RefSeq" id="WP_307106894.1">
    <property type="nucleotide sequence ID" value="NZ_JAUTAS010000001.1"/>
</dbReference>
<evidence type="ECO:0000256" key="7">
    <source>
        <dbReference type="ARBA" id="ARBA00023150"/>
    </source>
</evidence>
<evidence type="ECO:0000256" key="6">
    <source>
        <dbReference type="ARBA" id="ARBA00023134"/>
    </source>
</evidence>
<evidence type="ECO:0000259" key="8">
    <source>
        <dbReference type="Pfam" id="PF12804"/>
    </source>
</evidence>
<reference evidence="9" key="1">
    <citation type="submission" date="2023-07" db="EMBL/GenBank/DDBJ databases">
        <title>Functional and genomic diversity of the sorghum phyllosphere microbiome.</title>
        <authorList>
            <person name="Shade A."/>
        </authorList>
    </citation>
    <scope>NUCLEOTIDE SEQUENCE</scope>
    <source>
        <strain evidence="9">SORGH_AS_0457</strain>
    </source>
</reference>
<keyword evidence="3" id="KW-0479">Metal-binding</keyword>
<dbReference type="EC" id="2.7.7.77" evidence="9"/>
<keyword evidence="2 9" id="KW-0808">Transferase</keyword>
<dbReference type="GO" id="GO:0005525">
    <property type="term" value="F:GTP binding"/>
    <property type="evidence" value="ECO:0007669"/>
    <property type="project" value="UniProtKB-KW"/>
</dbReference>
<feature type="domain" description="MobA-like NTP transferase" evidence="8">
    <location>
        <begin position="7"/>
        <end position="154"/>
    </location>
</feature>
<dbReference type="EMBL" id="JAUTAS010000001">
    <property type="protein sequence ID" value="MDQ1108518.1"/>
    <property type="molecule type" value="Genomic_DNA"/>
</dbReference>
<keyword evidence="7" id="KW-0501">Molybdenum cofactor biosynthesis</keyword>
<dbReference type="GO" id="GO:0046872">
    <property type="term" value="F:metal ion binding"/>
    <property type="evidence" value="ECO:0007669"/>
    <property type="project" value="UniProtKB-KW"/>
</dbReference>
<proteinExistence type="predicted"/>
<gene>
    <name evidence="9" type="ORF">QE424_001677</name>
</gene>
<keyword evidence="9" id="KW-0548">Nucleotidyltransferase</keyword>
<dbReference type="InterPro" id="IPR025877">
    <property type="entry name" value="MobA-like_NTP_Trfase"/>
</dbReference>
<keyword evidence="1" id="KW-0963">Cytoplasm</keyword>
<evidence type="ECO:0000256" key="4">
    <source>
        <dbReference type="ARBA" id="ARBA00022741"/>
    </source>
</evidence>
<protein>
    <submittedName>
        <fullName evidence="9">Molybdopterin-guanine dinucleotide biosynthesis protein A</fullName>
        <ecNumber evidence="9">2.7.7.77</ecNumber>
    </submittedName>
</protein>
<dbReference type="GO" id="GO:0061603">
    <property type="term" value="F:molybdenum cofactor guanylyltransferase activity"/>
    <property type="evidence" value="ECO:0007669"/>
    <property type="project" value="UniProtKB-EC"/>
</dbReference>
<dbReference type="InterPro" id="IPR013482">
    <property type="entry name" value="Molybde_CF_guanTrfase"/>
</dbReference>
<organism evidence="9 10">
    <name type="scientific">Stenotrophomonas rhizophila</name>
    <dbReference type="NCBI Taxonomy" id="216778"/>
    <lineage>
        <taxon>Bacteria</taxon>
        <taxon>Pseudomonadati</taxon>
        <taxon>Pseudomonadota</taxon>
        <taxon>Gammaproteobacteria</taxon>
        <taxon>Lysobacterales</taxon>
        <taxon>Lysobacteraceae</taxon>
        <taxon>Stenotrophomonas</taxon>
    </lineage>
</organism>
<evidence type="ECO:0000256" key="2">
    <source>
        <dbReference type="ARBA" id="ARBA00022679"/>
    </source>
</evidence>
<evidence type="ECO:0000313" key="10">
    <source>
        <dbReference type="Proteomes" id="UP001226084"/>
    </source>
</evidence>
<keyword evidence="5" id="KW-0460">Magnesium</keyword>
<evidence type="ECO:0000313" key="9">
    <source>
        <dbReference type="EMBL" id="MDQ1108518.1"/>
    </source>
</evidence>
<dbReference type="PANTHER" id="PTHR19136">
    <property type="entry name" value="MOLYBDENUM COFACTOR GUANYLYLTRANSFERASE"/>
    <property type="match status" value="1"/>
</dbReference>
<dbReference type="AlphaFoldDB" id="A0AAP5AIH5"/>
<dbReference type="PANTHER" id="PTHR19136:SF81">
    <property type="entry name" value="MOLYBDENUM COFACTOR GUANYLYLTRANSFERASE"/>
    <property type="match status" value="1"/>
</dbReference>
<dbReference type="Pfam" id="PF12804">
    <property type="entry name" value="NTP_transf_3"/>
    <property type="match status" value="1"/>
</dbReference>
<dbReference type="InterPro" id="IPR029044">
    <property type="entry name" value="Nucleotide-diphossugar_trans"/>
</dbReference>
<keyword evidence="4" id="KW-0547">Nucleotide-binding</keyword>
<keyword evidence="6" id="KW-0342">GTP-binding</keyword>
<evidence type="ECO:0000256" key="1">
    <source>
        <dbReference type="ARBA" id="ARBA00022490"/>
    </source>
</evidence>
<dbReference type="GO" id="GO:0006777">
    <property type="term" value="P:Mo-molybdopterin cofactor biosynthetic process"/>
    <property type="evidence" value="ECO:0007669"/>
    <property type="project" value="UniProtKB-KW"/>
</dbReference>
<dbReference type="CDD" id="cd02503">
    <property type="entry name" value="MobA"/>
    <property type="match status" value="1"/>
</dbReference>
<evidence type="ECO:0000256" key="5">
    <source>
        <dbReference type="ARBA" id="ARBA00022842"/>
    </source>
</evidence>
<dbReference type="SUPFAM" id="SSF53448">
    <property type="entry name" value="Nucleotide-diphospho-sugar transferases"/>
    <property type="match status" value="1"/>
</dbReference>
<dbReference type="Gene3D" id="3.90.550.10">
    <property type="entry name" value="Spore Coat Polysaccharide Biosynthesis Protein SpsA, Chain A"/>
    <property type="match status" value="1"/>
</dbReference>
<sequence>MSAPLSALLLTGGASRRMQADKALLDYAGQPQLLRAWALLRHVEVVQAFVSLRPDQCGETLRGSLPPLVDSVDSVGPVAGILSAQQAFPGHAWLVIACDLPLLDARTLRALVAARQPMKDATAFVSRHDNLPEPLCAIWEPSSAPLLRQRFDAGNYCPRKALLQLQIHALPSPGTALDNVNTPGELLQARQQLETS</sequence>